<dbReference type="Proteomes" id="UP000023152">
    <property type="component" value="Unassembled WGS sequence"/>
</dbReference>
<organism evidence="2 3">
    <name type="scientific">Reticulomyxa filosa</name>
    <dbReference type="NCBI Taxonomy" id="46433"/>
    <lineage>
        <taxon>Eukaryota</taxon>
        <taxon>Sar</taxon>
        <taxon>Rhizaria</taxon>
        <taxon>Retaria</taxon>
        <taxon>Foraminifera</taxon>
        <taxon>Monothalamids</taxon>
        <taxon>Reticulomyxidae</taxon>
        <taxon>Reticulomyxa</taxon>
    </lineage>
</organism>
<evidence type="ECO:0000313" key="2">
    <source>
        <dbReference type="EMBL" id="ETO26361.1"/>
    </source>
</evidence>
<evidence type="ECO:0000256" key="1">
    <source>
        <dbReference type="SAM" id="MobiDB-lite"/>
    </source>
</evidence>
<feature type="compositionally biased region" description="Polar residues" evidence="1">
    <location>
        <begin position="88"/>
        <end position="99"/>
    </location>
</feature>
<feature type="region of interest" description="Disordered" evidence="1">
    <location>
        <begin position="1"/>
        <end position="35"/>
    </location>
</feature>
<evidence type="ECO:0000313" key="3">
    <source>
        <dbReference type="Proteomes" id="UP000023152"/>
    </source>
</evidence>
<proteinExistence type="predicted"/>
<feature type="compositionally biased region" description="Polar residues" evidence="1">
    <location>
        <begin position="66"/>
        <end position="78"/>
    </location>
</feature>
<reference evidence="2 3" key="1">
    <citation type="journal article" date="2013" name="Curr. Biol.">
        <title>The Genome of the Foraminiferan Reticulomyxa filosa.</title>
        <authorList>
            <person name="Glockner G."/>
            <person name="Hulsmann N."/>
            <person name="Schleicher M."/>
            <person name="Noegel A.A."/>
            <person name="Eichinger L."/>
            <person name="Gallinger C."/>
            <person name="Pawlowski J."/>
            <person name="Sierra R."/>
            <person name="Euteneuer U."/>
            <person name="Pillet L."/>
            <person name="Moustafa A."/>
            <person name="Platzer M."/>
            <person name="Groth M."/>
            <person name="Szafranski K."/>
            <person name="Schliwa M."/>
        </authorList>
    </citation>
    <scope>NUCLEOTIDE SEQUENCE [LARGE SCALE GENOMIC DNA]</scope>
</reference>
<feature type="compositionally biased region" description="Basic and acidic residues" evidence="1">
    <location>
        <begin position="1"/>
        <end position="16"/>
    </location>
</feature>
<keyword evidence="3" id="KW-1185">Reference proteome</keyword>
<dbReference type="EMBL" id="ASPP01007921">
    <property type="protein sequence ID" value="ETO26361.1"/>
    <property type="molecule type" value="Genomic_DNA"/>
</dbReference>
<gene>
    <name evidence="2" type="ORF">RFI_10774</name>
</gene>
<comment type="caution">
    <text evidence="2">The sequence shown here is derived from an EMBL/GenBank/DDBJ whole genome shotgun (WGS) entry which is preliminary data.</text>
</comment>
<feature type="compositionally biased region" description="Polar residues" evidence="1">
    <location>
        <begin position="18"/>
        <end position="27"/>
    </location>
</feature>
<accession>X6NK82</accession>
<protein>
    <submittedName>
        <fullName evidence="2">Uncharacterized protein</fullName>
    </submittedName>
</protein>
<name>X6NK82_RETFI</name>
<feature type="region of interest" description="Disordered" evidence="1">
    <location>
        <begin position="48"/>
        <end position="99"/>
    </location>
</feature>
<dbReference type="AlphaFoldDB" id="X6NK82"/>
<sequence>MDIDVTENKVEKEKTWNKGANTETLSVKGQEKPSQLDLEMTTAEYSLETPKTTEVKMANDDENASEKNNGVVQGLSNETDSDVVMKQEGTSDLPNLTRQNSMAKEEVMECDDASTVAVVQHSQEGTNSMWDLMFPDEPLPNLAGDSVLQKLNDAQKDNKRS</sequence>